<dbReference type="InterPro" id="IPR023179">
    <property type="entry name" value="GTP-bd_ortho_bundle_sf"/>
</dbReference>
<comment type="subcellular location">
    <subcellularLocation>
        <location evidence="1">Nucleus</location>
    </subcellularLocation>
</comment>
<sequence>IKILDSPGIVFHSGSDNDATVALKNAIKVGSLKDPIVPATAILQRAHKHTLVALYCIPEFNTPQEFFASLAARMGRYKKGGVPDQEAAARILLNDWNIGK</sequence>
<evidence type="ECO:0000256" key="2">
    <source>
        <dbReference type="ARBA" id="ARBA00022741"/>
    </source>
</evidence>
<dbReference type="AlphaFoldDB" id="A0A8S4QGK6"/>
<evidence type="ECO:0000256" key="5">
    <source>
        <dbReference type="ARBA" id="ARBA00023242"/>
    </source>
</evidence>
<proteinExistence type="predicted"/>
<dbReference type="FunFam" id="1.10.1580.10:FF:000002">
    <property type="entry name" value="Guanine nucleotide-binding protein-like 3 (nucleolar)-like"/>
    <property type="match status" value="1"/>
</dbReference>
<organism evidence="7 8">
    <name type="scientific">Pararge aegeria aegeria</name>
    <dbReference type="NCBI Taxonomy" id="348720"/>
    <lineage>
        <taxon>Eukaryota</taxon>
        <taxon>Metazoa</taxon>
        <taxon>Ecdysozoa</taxon>
        <taxon>Arthropoda</taxon>
        <taxon>Hexapoda</taxon>
        <taxon>Insecta</taxon>
        <taxon>Pterygota</taxon>
        <taxon>Neoptera</taxon>
        <taxon>Endopterygota</taxon>
        <taxon>Lepidoptera</taxon>
        <taxon>Glossata</taxon>
        <taxon>Ditrysia</taxon>
        <taxon>Papilionoidea</taxon>
        <taxon>Nymphalidae</taxon>
        <taxon>Satyrinae</taxon>
        <taxon>Satyrini</taxon>
        <taxon>Parargina</taxon>
        <taxon>Pararge</taxon>
    </lineage>
</organism>
<feature type="non-terminal residue" evidence="7">
    <location>
        <position position="1"/>
    </location>
</feature>
<gene>
    <name evidence="7" type="primary">jg21932</name>
    <name evidence="7" type="ORF">PAEG_LOCUS2476</name>
</gene>
<dbReference type="Gene3D" id="1.10.1580.10">
    <property type="match status" value="1"/>
</dbReference>
<evidence type="ECO:0000256" key="6">
    <source>
        <dbReference type="ARBA" id="ARBA00069022"/>
    </source>
</evidence>
<keyword evidence="8" id="KW-1185">Reference proteome</keyword>
<dbReference type="Proteomes" id="UP000838756">
    <property type="component" value="Unassembled WGS sequence"/>
</dbReference>
<reference evidence="7" key="1">
    <citation type="submission" date="2022-03" db="EMBL/GenBank/DDBJ databases">
        <authorList>
            <person name="Lindestad O."/>
        </authorList>
    </citation>
    <scope>NUCLEOTIDE SEQUENCE</scope>
</reference>
<keyword evidence="2" id="KW-0547">Nucleotide-binding</keyword>
<dbReference type="EMBL" id="CAKXAJ010007864">
    <property type="protein sequence ID" value="CAH2210586.1"/>
    <property type="molecule type" value="Genomic_DNA"/>
</dbReference>
<dbReference type="OrthoDB" id="444945at2759"/>
<keyword evidence="4" id="KW-0342">GTP-binding</keyword>
<keyword evidence="3" id="KW-0175">Coiled coil</keyword>
<evidence type="ECO:0000313" key="8">
    <source>
        <dbReference type="Proteomes" id="UP000838756"/>
    </source>
</evidence>
<evidence type="ECO:0000313" key="7">
    <source>
        <dbReference type="EMBL" id="CAH2210586.1"/>
    </source>
</evidence>
<dbReference type="GO" id="GO:0005730">
    <property type="term" value="C:nucleolus"/>
    <property type="evidence" value="ECO:0007669"/>
    <property type="project" value="TreeGrafter"/>
</dbReference>
<evidence type="ECO:0000256" key="1">
    <source>
        <dbReference type="ARBA" id="ARBA00004123"/>
    </source>
</evidence>
<evidence type="ECO:0000256" key="4">
    <source>
        <dbReference type="ARBA" id="ARBA00023134"/>
    </source>
</evidence>
<keyword evidence="5" id="KW-0539">Nucleus</keyword>
<protein>
    <recommendedName>
        <fullName evidence="6">Guanine nucleotide-binding protein-like 3 homolog</fullName>
    </recommendedName>
</protein>
<accession>A0A8S4QGK6</accession>
<dbReference type="GO" id="GO:0005525">
    <property type="term" value="F:GTP binding"/>
    <property type="evidence" value="ECO:0007669"/>
    <property type="project" value="UniProtKB-KW"/>
</dbReference>
<dbReference type="PANTHER" id="PTHR11089">
    <property type="entry name" value="GTP-BINDING PROTEIN-RELATED"/>
    <property type="match status" value="1"/>
</dbReference>
<comment type="caution">
    <text evidence="7">The sequence shown here is derived from an EMBL/GenBank/DDBJ whole genome shotgun (WGS) entry which is preliminary data.</text>
</comment>
<evidence type="ECO:0000256" key="3">
    <source>
        <dbReference type="ARBA" id="ARBA00023054"/>
    </source>
</evidence>
<name>A0A8S4QGK6_9NEOP</name>
<feature type="non-terminal residue" evidence="7">
    <location>
        <position position="100"/>
    </location>
</feature>
<dbReference type="InterPro" id="IPR050755">
    <property type="entry name" value="TRAFAC_YlqF/YawG_RiboMat"/>
</dbReference>
<dbReference type="PANTHER" id="PTHR11089:SF30">
    <property type="entry name" value="GUANINE NUCLEOTIDE-BINDING PROTEIN-LIKE 3 HOMOLOG"/>
    <property type="match status" value="1"/>
</dbReference>